<feature type="transmembrane region" description="Helical" evidence="6">
    <location>
        <begin position="374"/>
        <end position="395"/>
    </location>
</feature>
<evidence type="ECO:0000313" key="8">
    <source>
        <dbReference type="Proteomes" id="UP001056109"/>
    </source>
</evidence>
<evidence type="ECO:0000256" key="2">
    <source>
        <dbReference type="ARBA" id="ARBA00022475"/>
    </source>
</evidence>
<feature type="transmembrane region" description="Helical" evidence="6">
    <location>
        <begin position="107"/>
        <end position="126"/>
    </location>
</feature>
<evidence type="ECO:0000256" key="4">
    <source>
        <dbReference type="ARBA" id="ARBA00022989"/>
    </source>
</evidence>
<dbReference type="CDD" id="cd06580">
    <property type="entry name" value="TM_PBP1_transp_TpRbsC_like"/>
    <property type="match status" value="1"/>
</dbReference>
<proteinExistence type="predicted"/>
<keyword evidence="8" id="KW-1185">Reference proteome</keyword>
<dbReference type="Pfam" id="PF02653">
    <property type="entry name" value="BPD_transp_2"/>
    <property type="match status" value="1"/>
</dbReference>
<feature type="transmembrane region" description="Helical" evidence="6">
    <location>
        <begin position="165"/>
        <end position="187"/>
    </location>
</feature>
<evidence type="ECO:0000313" key="7">
    <source>
        <dbReference type="EMBL" id="USR78979.1"/>
    </source>
</evidence>
<evidence type="ECO:0000256" key="5">
    <source>
        <dbReference type="ARBA" id="ARBA00023136"/>
    </source>
</evidence>
<dbReference type="PANTHER" id="PTHR43370">
    <property type="entry name" value="SUGAR ABC TRANSPORTER INTEGRAL MEMBRANE PROTEIN-RELATED"/>
    <property type="match status" value="1"/>
</dbReference>
<feature type="transmembrane region" description="Helical" evidence="6">
    <location>
        <begin position="32"/>
        <end position="50"/>
    </location>
</feature>
<feature type="transmembrane region" description="Helical" evidence="6">
    <location>
        <begin position="407"/>
        <end position="425"/>
    </location>
</feature>
<evidence type="ECO:0000256" key="3">
    <source>
        <dbReference type="ARBA" id="ARBA00022692"/>
    </source>
</evidence>
<evidence type="ECO:0000256" key="1">
    <source>
        <dbReference type="ARBA" id="ARBA00004651"/>
    </source>
</evidence>
<keyword evidence="4 6" id="KW-1133">Transmembrane helix</keyword>
<comment type="subcellular location">
    <subcellularLocation>
        <location evidence="1">Cell membrane</location>
        <topology evidence="1">Multi-pass membrane protein</topology>
    </subcellularLocation>
</comment>
<name>A0ABY5AFL6_9ACTO</name>
<feature type="transmembrane region" description="Helical" evidence="6">
    <location>
        <begin position="332"/>
        <end position="354"/>
    </location>
</feature>
<reference evidence="7" key="1">
    <citation type="submission" date="2022-06" db="EMBL/GenBank/DDBJ databases">
        <title>Complete Genome Sequence of Arcanobacterium pinnipediorum strain DSM 28752 isolated from a harbour seal.</title>
        <authorList>
            <person name="Borowiak M."/>
            <person name="Kreitlow A."/>
            <person name="Alssahen M."/>
            <person name="Malorny B."/>
            <person name="Laemmler C."/>
            <person name="Prenger-Berninghoff E."/>
            <person name="Siebert U."/>
            <person name="Ploetz M."/>
            <person name="Abdulmawjood A."/>
        </authorList>
    </citation>
    <scope>NUCLEOTIDE SEQUENCE</scope>
    <source>
        <strain evidence="7">DSM 28752</strain>
    </source>
</reference>
<keyword evidence="3 6" id="KW-0812">Transmembrane</keyword>
<dbReference type="PANTHER" id="PTHR43370:SF1">
    <property type="entry name" value="GUANOSINE ABC TRANSPORTER PERMEASE PROTEIN NUPQ"/>
    <property type="match status" value="1"/>
</dbReference>
<keyword evidence="5 6" id="KW-0472">Membrane</keyword>
<dbReference type="EMBL" id="CP099547">
    <property type="protein sequence ID" value="USR78979.1"/>
    <property type="molecule type" value="Genomic_DNA"/>
</dbReference>
<dbReference type="InterPro" id="IPR001851">
    <property type="entry name" value="ABC_transp_permease"/>
</dbReference>
<gene>
    <name evidence="7" type="ORF">NG665_06185</name>
</gene>
<evidence type="ECO:0000256" key="6">
    <source>
        <dbReference type="SAM" id="Phobius"/>
    </source>
</evidence>
<dbReference type="Proteomes" id="UP001056109">
    <property type="component" value="Chromosome"/>
</dbReference>
<accession>A0ABY5AFL6</accession>
<feature type="transmembrane region" description="Helical" evidence="6">
    <location>
        <begin position="222"/>
        <end position="243"/>
    </location>
</feature>
<feature type="transmembrane region" description="Helical" evidence="6">
    <location>
        <begin position="70"/>
        <end position="95"/>
    </location>
</feature>
<feature type="transmembrane region" description="Helical" evidence="6">
    <location>
        <begin position="132"/>
        <end position="153"/>
    </location>
</feature>
<sequence length="439" mass="46114">MSATHHVMDKTTSATGAQQPEVIGKLSWKMPVTYGLAALLALFFALNATGDARIRLNDRASSIDIPDFSVPAVATLWIFSAIILIATIWSVLSTLGRGKYGKTGRILDTLATILVAVLTVFGFLVFAGGGSAGAVTLTSTLGITVAISTPLIFGALSGVVSEHVGVVNIAIEGQLLVGAFFGVMAASYFKSPYLGLIAAPIAGGLVGSLLALFAVKYGVDQIIVGVVLNVLCLGLTTFFYGTVMSANADIFNTNQYSLSKVRIPLLADIPVFGPMLFDQTILVYIMYVAVVLLTIFLYRSRWGLRMRACGEHPRAADTVGINVNRTRIRNTIFGSAIAGLGGAYFTIDQGLAFTDNMSAGNGYIALAAMILGKWHPVGALGAAGMFGFAKAVALLMPNLHGGIPSQLVNMIPYIITVIAVAGFVGKSRPPAAENIPYIK</sequence>
<feature type="transmembrane region" description="Helical" evidence="6">
    <location>
        <begin position="193"/>
        <end position="215"/>
    </location>
</feature>
<organism evidence="7 8">
    <name type="scientific">Arcanobacterium pinnipediorum</name>
    <dbReference type="NCBI Taxonomy" id="1503041"/>
    <lineage>
        <taxon>Bacteria</taxon>
        <taxon>Bacillati</taxon>
        <taxon>Actinomycetota</taxon>
        <taxon>Actinomycetes</taxon>
        <taxon>Actinomycetales</taxon>
        <taxon>Actinomycetaceae</taxon>
        <taxon>Arcanobacterium</taxon>
    </lineage>
</organism>
<keyword evidence="2" id="KW-1003">Cell membrane</keyword>
<feature type="transmembrane region" description="Helical" evidence="6">
    <location>
        <begin position="281"/>
        <end position="298"/>
    </location>
</feature>
<protein>
    <submittedName>
        <fullName evidence="7">ABC transporter permease</fullName>
    </submittedName>
</protein>